<organism evidence="2 3">
    <name type="scientific">Jiangella mangrovi</name>
    <dbReference type="NCBI Taxonomy" id="1524084"/>
    <lineage>
        <taxon>Bacteria</taxon>
        <taxon>Bacillati</taxon>
        <taxon>Actinomycetota</taxon>
        <taxon>Actinomycetes</taxon>
        <taxon>Jiangellales</taxon>
        <taxon>Jiangellaceae</taxon>
        <taxon>Jiangella</taxon>
    </lineage>
</organism>
<keyword evidence="1" id="KW-1133">Transmembrane helix</keyword>
<feature type="transmembrane region" description="Helical" evidence="1">
    <location>
        <begin position="91"/>
        <end position="115"/>
    </location>
</feature>
<keyword evidence="3" id="KW-1185">Reference proteome</keyword>
<gene>
    <name evidence="2" type="ORF">HD601_005333</name>
</gene>
<keyword evidence="1" id="KW-0472">Membrane</keyword>
<feature type="transmembrane region" description="Helical" evidence="1">
    <location>
        <begin position="155"/>
        <end position="174"/>
    </location>
</feature>
<evidence type="ECO:0000313" key="3">
    <source>
        <dbReference type="Proteomes" id="UP000542813"/>
    </source>
</evidence>
<protein>
    <submittedName>
        <fullName evidence="2">Uncharacterized protein</fullName>
    </submittedName>
</protein>
<feature type="transmembrane region" description="Helical" evidence="1">
    <location>
        <begin position="225"/>
        <end position="242"/>
    </location>
</feature>
<feature type="transmembrane region" description="Helical" evidence="1">
    <location>
        <begin position="43"/>
        <end position="64"/>
    </location>
</feature>
<keyword evidence="1" id="KW-0812">Transmembrane</keyword>
<comment type="caution">
    <text evidence="2">The sequence shown here is derived from an EMBL/GenBank/DDBJ whole genome shotgun (WGS) entry which is preliminary data.</text>
</comment>
<sequence length="452" mass="47675">MRRVLRAETFRGVAAPAALVIGAATLAMVFSEVGTWAGRWSALAAYLRVVMIVLIPLTLAAGAWQGGRDHRRRTAELLTSTSRPLWQRTTAAWGSVTAGVVAGFLLATAVCALLVGRVATYSSGGWWWLVVVGVIALGAAAAVGLAAGMLLPWRLTAPVVGLAGYFGLGILTYVDDGRLWLSPAVNAVMDGSYLPFGDHLLQAAWFALLAVAALTLVGSRRRWPAAGAAALAVAAGVVIATGPTDDRWQPDPVARELVCVDGDPEICTTRETEFLLGDFAVAARETLTRLDGIGNLPGRVEAVISYDDLDDGRVHTSVEQYISWAGTLRRSGAYGGALETDLVRNVLPSGFCADADGAELVGELHDVALLWAGVDPRADQQTVATGTGGMVVESTVDGPHDRPLDATLHDRLTAWPRAEQVAWMECYITAGRDCDLTALAVLRAELAKGAAR</sequence>
<feature type="transmembrane region" description="Helical" evidence="1">
    <location>
        <begin position="199"/>
        <end position="218"/>
    </location>
</feature>
<accession>A0A7W9GVB6</accession>
<dbReference type="RefSeq" id="WP_184827055.1">
    <property type="nucleotide sequence ID" value="NZ_JACHMM010000001.1"/>
</dbReference>
<feature type="transmembrane region" description="Helical" evidence="1">
    <location>
        <begin position="127"/>
        <end position="148"/>
    </location>
</feature>
<reference evidence="2 3" key="1">
    <citation type="submission" date="2020-08" db="EMBL/GenBank/DDBJ databases">
        <title>Sequencing the genomes of 1000 actinobacteria strains.</title>
        <authorList>
            <person name="Klenk H.-P."/>
        </authorList>
    </citation>
    <scope>NUCLEOTIDE SEQUENCE [LARGE SCALE GENOMIC DNA]</scope>
    <source>
        <strain evidence="2 3">DSM 102122</strain>
    </source>
</reference>
<feature type="transmembrane region" description="Helical" evidence="1">
    <location>
        <begin position="12"/>
        <end position="31"/>
    </location>
</feature>
<evidence type="ECO:0000256" key="1">
    <source>
        <dbReference type="SAM" id="Phobius"/>
    </source>
</evidence>
<proteinExistence type="predicted"/>
<evidence type="ECO:0000313" key="2">
    <source>
        <dbReference type="EMBL" id="MBB5790758.1"/>
    </source>
</evidence>
<dbReference type="Proteomes" id="UP000542813">
    <property type="component" value="Unassembled WGS sequence"/>
</dbReference>
<dbReference type="AlphaFoldDB" id="A0A7W9GVB6"/>
<name>A0A7W9GVB6_9ACTN</name>
<dbReference type="EMBL" id="JACHMM010000001">
    <property type="protein sequence ID" value="MBB5790758.1"/>
    <property type="molecule type" value="Genomic_DNA"/>
</dbReference>